<evidence type="ECO:0008006" key="4">
    <source>
        <dbReference type="Google" id="ProtNLM"/>
    </source>
</evidence>
<reference evidence="2 3" key="1">
    <citation type="submission" date="2019-06" db="EMBL/GenBank/DDBJ databases">
        <title>Sorghum-associated microbial communities from plants grown in Nebraska, USA.</title>
        <authorList>
            <person name="Schachtman D."/>
        </authorList>
    </citation>
    <scope>NUCLEOTIDE SEQUENCE [LARGE SCALE GENOMIC DNA]</scope>
    <source>
        <strain evidence="2 3">2482</strain>
    </source>
</reference>
<protein>
    <recommendedName>
        <fullName evidence="4">Glycosyltransferase</fullName>
    </recommendedName>
</protein>
<dbReference type="RefSeq" id="WP_144566598.1">
    <property type="nucleotide sequence ID" value="NZ_VIVN01000009.1"/>
</dbReference>
<feature type="signal peptide" evidence="1">
    <location>
        <begin position="1"/>
        <end position="23"/>
    </location>
</feature>
<evidence type="ECO:0000256" key="1">
    <source>
        <dbReference type="SAM" id="SignalP"/>
    </source>
</evidence>
<dbReference type="EMBL" id="VIVN01000009">
    <property type="protein sequence ID" value="TWD98734.1"/>
    <property type="molecule type" value="Genomic_DNA"/>
</dbReference>
<keyword evidence="1" id="KW-0732">Signal</keyword>
<evidence type="ECO:0000313" key="2">
    <source>
        <dbReference type="EMBL" id="TWD98734.1"/>
    </source>
</evidence>
<accession>A0A561D5X5</accession>
<dbReference type="Proteomes" id="UP000319671">
    <property type="component" value="Unassembled WGS sequence"/>
</dbReference>
<dbReference type="AlphaFoldDB" id="A0A561D5X5"/>
<sequence length="215" mass="24236">MKKQLIACLFVSALAFTTTVSSAGAEGRPAPQRACINQSVIQLKYPMQKLWIEHAWWTRSFIVSSLAGLKDQNDVLVRLLENQVDLGNIIKPYYGVQAGNKLTSLLKEHILIAGKIIEAAKAGDQAKVNQFNKDWIRNADEIVAFLTSANPNWNKQVLTDMFYTNLKLTTTEVEDRLKGDWTADIKTADTNETHLIHMGDFLTDGIVKQFPNRFR</sequence>
<name>A0A561D5X5_9BACI</name>
<keyword evidence="3" id="KW-1185">Reference proteome</keyword>
<organism evidence="2 3">
    <name type="scientific">Neobacillus bataviensis</name>
    <dbReference type="NCBI Taxonomy" id="220685"/>
    <lineage>
        <taxon>Bacteria</taxon>
        <taxon>Bacillati</taxon>
        <taxon>Bacillota</taxon>
        <taxon>Bacilli</taxon>
        <taxon>Bacillales</taxon>
        <taxon>Bacillaceae</taxon>
        <taxon>Neobacillus</taxon>
    </lineage>
</organism>
<feature type="chain" id="PRO_5038646071" description="Glycosyltransferase" evidence="1">
    <location>
        <begin position="24"/>
        <end position="215"/>
    </location>
</feature>
<evidence type="ECO:0000313" key="3">
    <source>
        <dbReference type="Proteomes" id="UP000319671"/>
    </source>
</evidence>
<proteinExistence type="predicted"/>
<comment type="caution">
    <text evidence="2">The sequence shown here is derived from an EMBL/GenBank/DDBJ whole genome shotgun (WGS) entry which is preliminary data.</text>
</comment>
<gene>
    <name evidence="2" type="ORF">FB550_109247</name>
</gene>